<feature type="transmembrane region" description="Helical" evidence="2">
    <location>
        <begin position="51"/>
        <end position="71"/>
    </location>
</feature>
<name>A0A5K3FI68_MESCO</name>
<dbReference type="WBParaSite" id="MCU_008607-RA">
    <property type="protein sequence ID" value="MCU_008607-RA"/>
    <property type="gene ID" value="MCU_008607"/>
</dbReference>
<evidence type="ECO:0000313" key="3">
    <source>
        <dbReference type="WBParaSite" id="MCU_008607-RA"/>
    </source>
</evidence>
<keyword evidence="2" id="KW-1133">Transmembrane helix</keyword>
<sequence>MSALCYAAAVEYPSPNMKNTGTTEQALSTNHKPEPRVRRLPSESTTLATPPIIYCSSVVSFSGWLLIFLACH</sequence>
<keyword evidence="2" id="KW-0472">Membrane</keyword>
<proteinExistence type="predicted"/>
<keyword evidence="2" id="KW-0812">Transmembrane</keyword>
<feature type="compositionally biased region" description="Basic and acidic residues" evidence="1">
    <location>
        <begin position="31"/>
        <end position="41"/>
    </location>
</feature>
<feature type="compositionally biased region" description="Polar residues" evidence="1">
    <location>
        <begin position="16"/>
        <end position="30"/>
    </location>
</feature>
<feature type="region of interest" description="Disordered" evidence="1">
    <location>
        <begin position="16"/>
        <end position="43"/>
    </location>
</feature>
<protein>
    <submittedName>
        <fullName evidence="3">Uncharacterized protein</fullName>
    </submittedName>
</protein>
<organism evidence="3">
    <name type="scientific">Mesocestoides corti</name>
    <name type="common">Flatworm</name>
    <dbReference type="NCBI Taxonomy" id="53468"/>
    <lineage>
        <taxon>Eukaryota</taxon>
        <taxon>Metazoa</taxon>
        <taxon>Spiralia</taxon>
        <taxon>Lophotrochozoa</taxon>
        <taxon>Platyhelminthes</taxon>
        <taxon>Cestoda</taxon>
        <taxon>Eucestoda</taxon>
        <taxon>Cyclophyllidea</taxon>
        <taxon>Mesocestoididae</taxon>
        <taxon>Mesocestoides</taxon>
    </lineage>
</organism>
<dbReference type="AlphaFoldDB" id="A0A5K3FI68"/>
<evidence type="ECO:0000256" key="1">
    <source>
        <dbReference type="SAM" id="MobiDB-lite"/>
    </source>
</evidence>
<reference evidence="3" key="1">
    <citation type="submission" date="2019-11" db="UniProtKB">
        <authorList>
            <consortium name="WormBaseParasite"/>
        </authorList>
    </citation>
    <scope>IDENTIFICATION</scope>
</reference>
<evidence type="ECO:0000256" key="2">
    <source>
        <dbReference type="SAM" id="Phobius"/>
    </source>
</evidence>
<accession>A0A5K3FI68</accession>